<dbReference type="FunFam" id="1.50.10.10:FF:000057">
    <property type="entry name" value="N-acylglucosamine 2-epimerase"/>
    <property type="match status" value="1"/>
</dbReference>
<dbReference type="STRING" id="1821621.A8C75_13580"/>
<dbReference type="InterPro" id="IPR008928">
    <property type="entry name" value="6-hairpin_glycosidase_sf"/>
</dbReference>
<keyword evidence="4" id="KW-1185">Reference proteome</keyword>
<reference evidence="4" key="1">
    <citation type="submission" date="2016-05" db="EMBL/GenBank/DDBJ databases">
        <authorList>
            <person name="Baek K."/>
            <person name="Yang S.-J."/>
        </authorList>
    </citation>
    <scope>NUCLEOTIDE SEQUENCE [LARGE SCALE GENOMIC DNA]</scope>
    <source>
        <strain evidence="4">ST58-10</strain>
    </source>
</reference>
<dbReference type="InterPro" id="IPR012341">
    <property type="entry name" value="6hp_glycosidase-like_sf"/>
</dbReference>
<dbReference type="OrthoDB" id="9806359at2"/>
<dbReference type="Proteomes" id="UP000078070">
    <property type="component" value="Chromosome"/>
</dbReference>
<keyword evidence="2" id="KW-0413">Isomerase</keyword>
<dbReference type="Gene3D" id="1.50.10.10">
    <property type="match status" value="1"/>
</dbReference>
<dbReference type="RefSeq" id="WP_067383299.1">
    <property type="nucleotide sequence ID" value="NZ_CP015839.1"/>
</dbReference>
<comment type="similarity">
    <text evidence="1">Belongs to the N-acylglucosamine 2-epimerase family.</text>
</comment>
<dbReference type="PANTHER" id="PTHR15108">
    <property type="entry name" value="N-ACYLGLUCOSAMINE-2-EPIMERASE"/>
    <property type="match status" value="1"/>
</dbReference>
<sequence length="407" mass="47258">MENSANKTGHGLPESSDINFKSRDFLLQHIRHTLSFYEGRSVDPAGGFFHCYMNDGTVFDSGLRTLVASCRFIFNYAKAYGQFGDEKYKSRVVHGLKFLRESHRNPATGGYAWVLQDGNVLDDHNHCYGLAFVLLAYACAVDAGVPEAKAWLYETFDLLEDKFWDREHELYASEASVDWTLDPYRGQNDNMHSCEALIAAYEATQDDVFLDRACLLASHMTLRQSQETDAHVWEHYTQDWRPDLDYNRNDKTNSIRPWGVQTGHQTEWTKLLLILDRHRPEAWRLERAKELFDSAMAHGWDSENQGLIYGYDLGGQAYDQDKYFWVQAESLAAAALLADRTGDTTYWAWYDKIWDYSFKYFVDHEYGAWYRILTADNAKYDDRKSYKNKTDYHTMGACYEVLNVLTQ</sequence>
<evidence type="ECO:0000313" key="4">
    <source>
        <dbReference type="Proteomes" id="UP000078070"/>
    </source>
</evidence>
<dbReference type="AlphaFoldDB" id="A0A1A9EZS9"/>
<name>A0A1A9EZS9_9GAMM</name>
<dbReference type="EMBL" id="CP015839">
    <property type="protein sequence ID" value="ANG63397.1"/>
    <property type="molecule type" value="Genomic_DNA"/>
</dbReference>
<dbReference type="GO" id="GO:0005975">
    <property type="term" value="P:carbohydrate metabolic process"/>
    <property type="evidence" value="ECO:0007669"/>
    <property type="project" value="InterPro"/>
</dbReference>
<evidence type="ECO:0000256" key="2">
    <source>
        <dbReference type="ARBA" id="ARBA00023235"/>
    </source>
</evidence>
<reference evidence="3 4" key="2">
    <citation type="journal article" date="2018" name="Int. J. Syst. Evol. Microbiol.">
        <title>Marinobacterium aestuarii sp. nov., a benzene-degrading marine bacterium isolated from estuary sediment.</title>
        <authorList>
            <person name="Bae S.S."/>
            <person name="Jung J."/>
            <person name="Chung D."/>
            <person name="Baek K."/>
        </authorList>
    </citation>
    <scope>NUCLEOTIDE SEQUENCE [LARGE SCALE GENOMIC DNA]</scope>
    <source>
        <strain evidence="3 4">ST58-10</strain>
    </source>
</reference>
<dbReference type="SUPFAM" id="SSF48208">
    <property type="entry name" value="Six-hairpin glycosidases"/>
    <property type="match status" value="1"/>
</dbReference>
<dbReference type="KEGG" id="mars:A8C75_13580"/>
<dbReference type="GO" id="GO:0016853">
    <property type="term" value="F:isomerase activity"/>
    <property type="evidence" value="ECO:0007669"/>
    <property type="project" value="UniProtKB-KW"/>
</dbReference>
<accession>A0A1A9EZS9</accession>
<dbReference type="InterPro" id="IPR034116">
    <property type="entry name" value="AGE_dom"/>
</dbReference>
<dbReference type="CDD" id="cd00249">
    <property type="entry name" value="AGE"/>
    <property type="match status" value="1"/>
</dbReference>
<dbReference type="Pfam" id="PF07221">
    <property type="entry name" value="GlcNAc_2-epim"/>
    <property type="match status" value="1"/>
</dbReference>
<dbReference type="InterPro" id="IPR010819">
    <property type="entry name" value="AGE/CE"/>
</dbReference>
<gene>
    <name evidence="3" type="ORF">A8C75_13580</name>
</gene>
<protein>
    <submittedName>
        <fullName evidence="3">N-acylglucosamine 2-epimerase</fullName>
    </submittedName>
</protein>
<evidence type="ECO:0000313" key="3">
    <source>
        <dbReference type="EMBL" id="ANG63397.1"/>
    </source>
</evidence>
<proteinExistence type="inferred from homology"/>
<evidence type="ECO:0000256" key="1">
    <source>
        <dbReference type="ARBA" id="ARBA00008558"/>
    </source>
</evidence>
<organism evidence="3 4">
    <name type="scientific">Marinobacterium aestuarii</name>
    <dbReference type="NCBI Taxonomy" id="1821621"/>
    <lineage>
        <taxon>Bacteria</taxon>
        <taxon>Pseudomonadati</taxon>
        <taxon>Pseudomonadota</taxon>
        <taxon>Gammaproteobacteria</taxon>
        <taxon>Oceanospirillales</taxon>
        <taxon>Oceanospirillaceae</taxon>
        <taxon>Marinobacterium</taxon>
    </lineage>
</organism>